<keyword evidence="1" id="KW-0812">Transmembrane</keyword>
<feature type="transmembrane region" description="Helical" evidence="1">
    <location>
        <begin position="119"/>
        <end position="136"/>
    </location>
</feature>
<comment type="caution">
    <text evidence="2">The sequence shown here is derived from an EMBL/GenBank/DDBJ whole genome shotgun (WGS) entry which is preliminary data.</text>
</comment>
<reference evidence="2 3" key="1">
    <citation type="submission" date="2020-12" db="EMBL/GenBank/DDBJ databases">
        <title>Oil enriched cultivation method for isolating marine PHA-producing bacteria.</title>
        <authorList>
            <person name="Zheng W."/>
            <person name="Yu S."/>
            <person name="Huang Y."/>
        </authorList>
    </citation>
    <scope>NUCLEOTIDE SEQUENCE [LARGE SCALE GENOMIC DNA]</scope>
    <source>
        <strain evidence="2 3">SY-2-6</strain>
    </source>
</reference>
<dbReference type="EMBL" id="JAEKJY010000004">
    <property type="protein sequence ID" value="MBN8236330.1"/>
    <property type="molecule type" value="Genomic_DNA"/>
</dbReference>
<protein>
    <submittedName>
        <fullName evidence="2">Uncharacterized protein</fullName>
    </submittedName>
</protein>
<accession>A0ABS3DY96</accession>
<organism evidence="2 3">
    <name type="scientific">Halobacillus kuroshimensis</name>
    <dbReference type="NCBI Taxonomy" id="302481"/>
    <lineage>
        <taxon>Bacteria</taxon>
        <taxon>Bacillati</taxon>
        <taxon>Bacillota</taxon>
        <taxon>Bacilli</taxon>
        <taxon>Bacillales</taxon>
        <taxon>Bacillaceae</taxon>
        <taxon>Halobacillus</taxon>
    </lineage>
</organism>
<feature type="transmembrane region" description="Helical" evidence="1">
    <location>
        <begin position="77"/>
        <end position="98"/>
    </location>
</feature>
<evidence type="ECO:0000256" key="1">
    <source>
        <dbReference type="SAM" id="Phobius"/>
    </source>
</evidence>
<proteinExistence type="predicted"/>
<evidence type="ECO:0000313" key="3">
    <source>
        <dbReference type="Proteomes" id="UP000663970"/>
    </source>
</evidence>
<keyword evidence="1" id="KW-0472">Membrane</keyword>
<feature type="transmembrane region" description="Helical" evidence="1">
    <location>
        <begin position="7"/>
        <end position="24"/>
    </location>
</feature>
<name>A0ABS3DY96_9BACI</name>
<keyword evidence="3" id="KW-1185">Reference proteome</keyword>
<dbReference type="Proteomes" id="UP000663970">
    <property type="component" value="Unassembled WGS sequence"/>
</dbReference>
<evidence type="ECO:0000313" key="2">
    <source>
        <dbReference type="EMBL" id="MBN8236330.1"/>
    </source>
</evidence>
<keyword evidence="1" id="KW-1133">Transmembrane helix</keyword>
<gene>
    <name evidence="2" type="ORF">JF544_13770</name>
</gene>
<sequence length="151" mass="17307">MKNLIRWLAAPVVVLIIFGIQLTLEYSSYHVPFGVGMEEETVEKYNWRGEVVETAPLPSENVSHNGTLIVEMELKEMFGLLISIIAAFPFILLMDVVLKRLGIQSTGLLPKRWENVIKWGSIAFLFVLLMFMFFMFQEAVEEGRSFFDSLP</sequence>
<dbReference type="RefSeq" id="WP_206934663.1">
    <property type="nucleotide sequence ID" value="NZ_JAEKJY010000004.1"/>
</dbReference>